<evidence type="ECO:0000313" key="4">
    <source>
        <dbReference type="Proteomes" id="UP001165082"/>
    </source>
</evidence>
<sequence length="79" mass="8511">MLRSLLLTLMLAVAANADVIAEEGTKFNESYTVIIIVALACSLAFAVCGCAIRKHCTIAKKRTDRGVITSMLLPEDEVL</sequence>
<evidence type="ECO:0000256" key="2">
    <source>
        <dbReference type="SAM" id="SignalP"/>
    </source>
</evidence>
<evidence type="ECO:0000256" key="1">
    <source>
        <dbReference type="SAM" id="Phobius"/>
    </source>
</evidence>
<organism evidence="3 4">
    <name type="scientific">Triparma retinervis</name>
    <dbReference type="NCBI Taxonomy" id="2557542"/>
    <lineage>
        <taxon>Eukaryota</taxon>
        <taxon>Sar</taxon>
        <taxon>Stramenopiles</taxon>
        <taxon>Ochrophyta</taxon>
        <taxon>Bolidophyceae</taxon>
        <taxon>Parmales</taxon>
        <taxon>Triparmaceae</taxon>
        <taxon>Triparma</taxon>
    </lineage>
</organism>
<keyword evidence="1" id="KW-0472">Membrane</keyword>
<keyword evidence="1" id="KW-0812">Transmembrane</keyword>
<feature type="transmembrane region" description="Helical" evidence="1">
    <location>
        <begin position="31"/>
        <end position="52"/>
    </location>
</feature>
<keyword evidence="2" id="KW-0732">Signal</keyword>
<gene>
    <name evidence="3" type="ORF">TrRE_jg5078</name>
</gene>
<dbReference type="OrthoDB" id="196100at2759"/>
<keyword evidence="1" id="KW-1133">Transmembrane helix</keyword>
<comment type="caution">
    <text evidence="3">The sequence shown here is derived from an EMBL/GenBank/DDBJ whole genome shotgun (WGS) entry which is preliminary data.</text>
</comment>
<feature type="chain" id="PRO_5040793404" evidence="2">
    <location>
        <begin position="18"/>
        <end position="79"/>
    </location>
</feature>
<dbReference type="EMBL" id="BRXZ01000092">
    <property type="protein sequence ID" value="GMI04884.1"/>
    <property type="molecule type" value="Genomic_DNA"/>
</dbReference>
<evidence type="ECO:0000313" key="3">
    <source>
        <dbReference type="EMBL" id="GMI04884.1"/>
    </source>
</evidence>
<feature type="signal peptide" evidence="2">
    <location>
        <begin position="1"/>
        <end position="17"/>
    </location>
</feature>
<dbReference type="AlphaFoldDB" id="A0A9W7F6A2"/>
<proteinExistence type="predicted"/>
<keyword evidence="4" id="KW-1185">Reference proteome</keyword>
<reference evidence="3" key="1">
    <citation type="submission" date="2022-07" db="EMBL/GenBank/DDBJ databases">
        <title>Genome analysis of Parmales, a sister group of diatoms, reveals the evolutionary specialization of diatoms from phago-mixotrophs to photoautotrophs.</title>
        <authorList>
            <person name="Ban H."/>
            <person name="Sato S."/>
            <person name="Yoshikawa S."/>
            <person name="Kazumasa Y."/>
            <person name="Nakamura Y."/>
            <person name="Ichinomiya M."/>
            <person name="Saitoh K."/>
            <person name="Sato N."/>
            <person name="Blanc-Mathieu R."/>
            <person name="Endo H."/>
            <person name="Kuwata A."/>
            <person name="Ogata H."/>
        </authorList>
    </citation>
    <scope>NUCLEOTIDE SEQUENCE</scope>
</reference>
<protein>
    <submittedName>
        <fullName evidence="3">Uncharacterized protein</fullName>
    </submittedName>
</protein>
<name>A0A9W7F6A2_9STRA</name>
<accession>A0A9W7F6A2</accession>
<dbReference type="Proteomes" id="UP001165082">
    <property type="component" value="Unassembled WGS sequence"/>
</dbReference>